<dbReference type="GO" id="GO:0022625">
    <property type="term" value="C:cytosolic large ribosomal subunit"/>
    <property type="evidence" value="ECO:0007669"/>
    <property type="project" value="TreeGrafter"/>
</dbReference>
<feature type="domain" description="Large ribosomal subunit protein uL15/eL18" evidence="4">
    <location>
        <begin position="54"/>
        <end position="221"/>
    </location>
</feature>
<dbReference type="EMBL" id="MDYQ01000273">
    <property type="protein sequence ID" value="PRP77231.1"/>
    <property type="molecule type" value="Genomic_DNA"/>
</dbReference>
<evidence type="ECO:0000259" key="4">
    <source>
        <dbReference type="Pfam" id="PF17135"/>
    </source>
</evidence>
<gene>
    <name evidence="5" type="ORF">PROFUN_15125</name>
</gene>
<evidence type="ECO:0000313" key="6">
    <source>
        <dbReference type="Proteomes" id="UP000241769"/>
    </source>
</evidence>
<dbReference type="GO" id="GO:0006412">
    <property type="term" value="P:translation"/>
    <property type="evidence" value="ECO:0007669"/>
    <property type="project" value="InterPro"/>
</dbReference>
<reference evidence="5 6" key="1">
    <citation type="journal article" date="2018" name="Genome Biol. Evol.">
        <title>Multiple Roots of Fruiting Body Formation in Amoebozoa.</title>
        <authorList>
            <person name="Hillmann F."/>
            <person name="Forbes G."/>
            <person name="Novohradska S."/>
            <person name="Ferling I."/>
            <person name="Riege K."/>
            <person name="Groth M."/>
            <person name="Westermann M."/>
            <person name="Marz M."/>
            <person name="Spaller T."/>
            <person name="Winckler T."/>
            <person name="Schaap P."/>
            <person name="Glockner G."/>
        </authorList>
    </citation>
    <scope>NUCLEOTIDE SEQUENCE [LARGE SCALE GENOMIC DNA]</scope>
    <source>
        <strain evidence="5 6">Jena</strain>
    </source>
</reference>
<sequence length="223" mass="24992">MSYYPSQEQEQNNTDRTATVAILKQGSFSARSLFSESDSVLPIPLHGCVDLQAIDLRFKHRKYKGRKEVKSNDVYLRLLVKLYRFLSRRTEADFNRVVLKRLIMSRKNKPPVSLKRLISASKGHENKIAVVVGTVTDDARVLEVPKITLAALRVTETVRARIIKAGGEVITFDQLALRAPEGSNTLLVRGNVNAREAYKHFGAPGIKGDHAKPFVGNKGRRRA</sequence>
<dbReference type="FunFam" id="3.100.10.10:FF:000001">
    <property type="entry name" value="60S ribosomal protein L18"/>
    <property type="match status" value="1"/>
</dbReference>
<organism evidence="5 6">
    <name type="scientific">Planoprotostelium fungivorum</name>
    <dbReference type="NCBI Taxonomy" id="1890364"/>
    <lineage>
        <taxon>Eukaryota</taxon>
        <taxon>Amoebozoa</taxon>
        <taxon>Evosea</taxon>
        <taxon>Variosea</taxon>
        <taxon>Cavosteliida</taxon>
        <taxon>Cavosteliaceae</taxon>
        <taxon>Planoprotostelium</taxon>
    </lineage>
</organism>
<evidence type="ECO:0000256" key="2">
    <source>
        <dbReference type="ARBA" id="ARBA00022980"/>
    </source>
</evidence>
<dbReference type="Pfam" id="PF17135">
    <property type="entry name" value="Ribosomal_L18"/>
    <property type="match status" value="1"/>
</dbReference>
<protein>
    <recommendedName>
        <fullName evidence="4">Large ribosomal subunit protein uL15/eL18 domain-containing protein</fullName>
    </recommendedName>
</protein>
<dbReference type="SUPFAM" id="SSF52080">
    <property type="entry name" value="Ribosomal proteins L15p and L18e"/>
    <property type="match status" value="1"/>
</dbReference>
<dbReference type="AlphaFoldDB" id="A0A2P6MZU8"/>
<dbReference type="InParanoid" id="A0A2P6MZU8"/>
<dbReference type="Proteomes" id="UP000241769">
    <property type="component" value="Unassembled WGS sequence"/>
</dbReference>
<dbReference type="Gene3D" id="3.100.10.10">
    <property type="match status" value="1"/>
</dbReference>
<comment type="similarity">
    <text evidence="1">Belongs to the eukaryotic ribosomal protein eL18 family.</text>
</comment>
<dbReference type="FunCoup" id="A0A2P6MZU8">
    <property type="interactions" value="588"/>
</dbReference>
<accession>A0A2P6MZU8</accession>
<dbReference type="GO" id="GO:0003735">
    <property type="term" value="F:structural constituent of ribosome"/>
    <property type="evidence" value="ECO:0007669"/>
    <property type="project" value="InterPro"/>
</dbReference>
<keyword evidence="6" id="KW-1185">Reference proteome</keyword>
<dbReference type="OrthoDB" id="6353017at2759"/>
<name>A0A2P6MZU8_9EUKA</name>
<keyword evidence="3" id="KW-0687">Ribonucleoprotein</keyword>
<dbReference type="InterPro" id="IPR000039">
    <property type="entry name" value="Ribosomal_eL18"/>
</dbReference>
<comment type="caution">
    <text evidence="5">The sequence shown here is derived from an EMBL/GenBank/DDBJ whole genome shotgun (WGS) entry which is preliminary data.</text>
</comment>
<dbReference type="InterPro" id="IPR036227">
    <property type="entry name" value="Ribosomal_uL15/eL18_sf"/>
</dbReference>
<dbReference type="PANTHER" id="PTHR10934">
    <property type="entry name" value="60S RIBOSOMAL PROTEIN L18"/>
    <property type="match status" value="1"/>
</dbReference>
<evidence type="ECO:0000256" key="3">
    <source>
        <dbReference type="ARBA" id="ARBA00023274"/>
    </source>
</evidence>
<proteinExistence type="inferred from homology"/>
<dbReference type="STRING" id="1890364.A0A2P6MZU8"/>
<keyword evidence="2" id="KW-0689">Ribosomal protein</keyword>
<evidence type="ECO:0000313" key="5">
    <source>
        <dbReference type="EMBL" id="PRP77231.1"/>
    </source>
</evidence>
<evidence type="ECO:0000256" key="1">
    <source>
        <dbReference type="ARBA" id="ARBA00006815"/>
    </source>
</evidence>
<dbReference type="InterPro" id="IPR021131">
    <property type="entry name" value="Ribosomal_uL15/eL18"/>
</dbReference>
<dbReference type="GO" id="GO:0003723">
    <property type="term" value="F:RNA binding"/>
    <property type="evidence" value="ECO:0007669"/>
    <property type="project" value="TreeGrafter"/>
</dbReference>
<dbReference type="PANTHER" id="PTHR10934:SF2">
    <property type="entry name" value="LARGE RIBOSOMAL SUBUNIT PROTEIN EL18"/>
    <property type="match status" value="1"/>
</dbReference>